<evidence type="ECO:0000313" key="1">
    <source>
        <dbReference type="EMBL" id="PRD13518.1"/>
    </source>
</evidence>
<dbReference type="EMBL" id="PDET01000018">
    <property type="protein sequence ID" value="PRD13518.1"/>
    <property type="molecule type" value="Genomic_DNA"/>
</dbReference>
<accession>A0A2S9I6U2</accession>
<gene>
    <name evidence="1" type="ORF">CQW29_21090</name>
</gene>
<organism evidence="1 2">
    <name type="scientific">Pantoea coffeiphila</name>
    <dbReference type="NCBI Taxonomy" id="1465635"/>
    <lineage>
        <taxon>Bacteria</taxon>
        <taxon>Pseudomonadati</taxon>
        <taxon>Pseudomonadota</taxon>
        <taxon>Gammaproteobacteria</taxon>
        <taxon>Enterobacterales</taxon>
        <taxon>Erwiniaceae</taxon>
        <taxon>Pantoea</taxon>
    </lineage>
</organism>
<comment type="caution">
    <text evidence="1">The sequence shown here is derived from an EMBL/GenBank/DDBJ whole genome shotgun (WGS) entry which is preliminary data.</text>
</comment>
<name>A0A2S9I6U2_9GAMM</name>
<dbReference type="OrthoDB" id="6631194at2"/>
<protein>
    <submittedName>
        <fullName evidence="1">Uncharacterized protein</fullName>
    </submittedName>
</protein>
<dbReference type="RefSeq" id="WP_105594700.1">
    <property type="nucleotide sequence ID" value="NZ_PDET01000018.1"/>
</dbReference>
<dbReference type="AlphaFoldDB" id="A0A2S9I6U2"/>
<keyword evidence="2" id="KW-1185">Reference proteome</keyword>
<sequence>MNEAEENIRFLFKSKSKSIESEKGLELKNYASMTFVCFDKLFHEIVSDLKDDEVIAITGIYSAARLADASCAALSSDFFNSNNSGHSQYVGRSLKVNGPFWRDTYTCICIVADTYVE</sequence>
<reference evidence="1 2" key="1">
    <citation type="submission" date="2017-10" db="EMBL/GenBank/DDBJ databases">
        <title>Draft genome of two endophytic bacteria isolated from 'guarana' Paullinia cupana (Mart.) Ducke.</title>
        <authorList>
            <person name="Siqueira K.A."/>
            <person name="Liotti R.G."/>
            <person name="Mendes T.A."/>
            <person name="Soares M.A."/>
        </authorList>
    </citation>
    <scope>NUCLEOTIDE SEQUENCE [LARGE SCALE GENOMIC DNA]</scope>
    <source>
        <strain evidence="1 2">342</strain>
    </source>
</reference>
<evidence type="ECO:0000313" key="2">
    <source>
        <dbReference type="Proteomes" id="UP000239181"/>
    </source>
</evidence>
<proteinExistence type="predicted"/>
<dbReference type="Proteomes" id="UP000239181">
    <property type="component" value="Unassembled WGS sequence"/>
</dbReference>